<evidence type="ECO:0000256" key="4">
    <source>
        <dbReference type="ARBA" id="ARBA00022553"/>
    </source>
</evidence>
<feature type="non-terminal residue" evidence="10">
    <location>
        <position position="1"/>
    </location>
</feature>
<keyword evidence="10" id="KW-0418">Kinase</keyword>
<comment type="subcellular location">
    <subcellularLocation>
        <location evidence="2">Cytoplasm</location>
    </subcellularLocation>
</comment>
<evidence type="ECO:0000313" key="11">
    <source>
        <dbReference type="Proteomes" id="UP000700334"/>
    </source>
</evidence>
<dbReference type="Pfam" id="PF08826">
    <property type="entry name" value="DMPK_coil"/>
    <property type="match status" value="1"/>
</dbReference>
<reference evidence="10" key="1">
    <citation type="journal article" date="2021" name="Evol. Appl.">
        <title>The genome of the Pyrenean desman and the effects of bottlenecks and inbreeding on the genomic landscape of an endangered species.</title>
        <authorList>
            <person name="Escoda L."/>
            <person name="Castresana J."/>
        </authorList>
    </citation>
    <scope>NUCLEOTIDE SEQUENCE</scope>
    <source>
        <strain evidence="10">IBE-C5619</strain>
    </source>
</reference>
<accession>A0A8J5ZPR6</accession>
<evidence type="ECO:0000256" key="1">
    <source>
        <dbReference type="ARBA" id="ARBA00001946"/>
    </source>
</evidence>
<dbReference type="Proteomes" id="UP000700334">
    <property type="component" value="Unassembled WGS sequence"/>
</dbReference>
<keyword evidence="5" id="KW-0479">Metal-binding</keyword>
<dbReference type="GO" id="GO:0005737">
    <property type="term" value="C:cytoplasm"/>
    <property type="evidence" value="ECO:0007669"/>
    <property type="project" value="UniProtKB-SubCell"/>
</dbReference>
<gene>
    <name evidence="10" type="ORF">J0S82_001615</name>
</gene>
<sequence>ALAKPLVQNVLRKAQERNLSFGRNLNDSEATNKGLLDDMEILKTKQNNSEYRQDSHFYIVDDLKLKSSSDNVKEIQTPNPEVCSSISMPISSKQQNAISVLFPPGPKSKAHLFSIKSFSSRNNSENYNLSIIEIDVLLGSCAFYPRSSFESVKGSFDNKLPEIIKGYLLIAMSTLRKRNKPFYGKFNETVAIRTIQWMAMFKEKHSAGSTSGFSLLSIHENEQPQNLVNSWGPSVMFLSLQSFEQALYPVDHNAEYLLGISHMGFSLQGMSMAAMYHNDDIIIEEHPSHWPERDKITKLLTHPQSVQL</sequence>
<proteinExistence type="predicted"/>
<evidence type="ECO:0000256" key="3">
    <source>
        <dbReference type="ARBA" id="ARBA00022490"/>
    </source>
</evidence>
<evidence type="ECO:0000256" key="5">
    <source>
        <dbReference type="ARBA" id="ARBA00022723"/>
    </source>
</evidence>
<evidence type="ECO:0000256" key="7">
    <source>
        <dbReference type="ARBA" id="ARBA00047899"/>
    </source>
</evidence>
<comment type="cofactor">
    <cofactor evidence="1">
        <name>Mg(2+)</name>
        <dbReference type="ChEBI" id="CHEBI:18420"/>
    </cofactor>
</comment>
<evidence type="ECO:0000259" key="9">
    <source>
        <dbReference type="Pfam" id="PF08826"/>
    </source>
</evidence>
<evidence type="ECO:0000256" key="2">
    <source>
        <dbReference type="ARBA" id="ARBA00004496"/>
    </source>
</evidence>
<keyword evidence="6" id="KW-0175">Coiled coil</keyword>
<name>A0A8J5ZPR6_GALPY</name>
<dbReference type="AlphaFoldDB" id="A0A8J5ZPR6"/>
<evidence type="ECO:0000256" key="8">
    <source>
        <dbReference type="ARBA" id="ARBA00048679"/>
    </source>
</evidence>
<comment type="caution">
    <text evidence="10">The sequence shown here is derived from an EMBL/GenBank/DDBJ whole genome shotgun (WGS) entry which is preliminary data.</text>
</comment>
<organism evidence="10 11">
    <name type="scientific">Galemys pyrenaicus</name>
    <name type="common">Iberian desman</name>
    <name type="synonym">Pyrenean desman</name>
    <dbReference type="NCBI Taxonomy" id="202257"/>
    <lineage>
        <taxon>Eukaryota</taxon>
        <taxon>Metazoa</taxon>
        <taxon>Chordata</taxon>
        <taxon>Craniata</taxon>
        <taxon>Vertebrata</taxon>
        <taxon>Euteleostomi</taxon>
        <taxon>Mammalia</taxon>
        <taxon>Eutheria</taxon>
        <taxon>Laurasiatheria</taxon>
        <taxon>Eulipotyphla</taxon>
        <taxon>Talpidae</taxon>
        <taxon>Galemys</taxon>
    </lineage>
</organism>
<evidence type="ECO:0000256" key="6">
    <source>
        <dbReference type="ARBA" id="ARBA00023054"/>
    </source>
</evidence>
<keyword evidence="4" id="KW-0597">Phosphoprotein</keyword>
<dbReference type="GO" id="GO:0046872">
    <property type="term" value="F:metal ion binding"/>
    <property type="evidence" value="ECO:0007669"/>
    <property type="project" value="UniProtKB-KW"/>
</dbReference>
<comment type="catalytic activity">
    <reaction evidence="7">
        <text>L-threonyl-[protein] + ATP = O-phospho-L-threonyl-[protein] + ADP + H(+)</text>
        <dbReference type="Rhea" id="RHEA:46608"/>
        <dbReference type="Rhea" id="RHEA-COMP:11060"/>
        <dbReference type="Rhea" id="RHEA-COMP:11605"/>
        <dbReference type="ChEBI" id="CHEBI:15378"/>
        <dbReference type="ChEBI" id="CHEBI:30013"/>
        <dbReference type="ChEBI" id="CHEBI:30616"/>
        <dbReference type="ChEBI" id="CHEBI:61977"/>
        <dbReference type="ChEBI" id="CHEBI:456216"/>
        <dbReference type="EC" id="2.7.11.1"/>
    </reaction>
</comment>
<comment type="catalytic activity">
    <reaction evidence="8">
        <text>L-seryl-[protein] + ATP = O-phospho-L-seryl-[protein] + ADP + H(+)</text>
        <dbReference type="Rhea" id="RHEA:17989"/>
        <dbReference type="Rhea" id="RHEA-COMP:9863"/>
        <dbReference type="Rhea" id="RHEA-COMP:11604"/>
        <dbReference type="ChEBI" id="CHEBI:15378"/>
        <dbReference type="ChEBI" id="CHEBI:29999"/>
        <dbReference type="ChEBI" id="CHEBI:30616"/>
        <dbReference type="ChEBI" id="CHEBI:83421"/>
        <dbReference type="ChEBI" id="CHEBI:456216"/>
        <dbReference type="EC" id="2.7.11.1"/>
    </reaction>
</comment>
<dbReference type="EMBL" id="JAGFMF010012069">
    <property type="protein sequence ID" value="KAG8508113.1"/>
    <property type="molecule type" value="Genomic_DNA"/>
</dbReference>
<keyword evidence="10" id="KW-0808">Transferase</keyword>
<dbReference type="InterPro" id="IPR014930">
    <property type="entry name" value="Myotonic_dystrophy_kinase_coil"/>
</dbReference>
<feature type="domain" description="Myotonic dystrophy protein kinase coiled coil" evidence="9">
    <location>
        <begin position="2"/>
        <end position="45"/>
    </location>
</feature>
<evidence type="ECO:0000313" key="10">
    <source>
        <dbReference type="EMBL" id="KAG8508113.1"/>
    </source>
</evidence>
<dbReference type="GO" id="GO:0004674">
    <property type="term" value="F:protein serine/threonine kinase activity"/>
    <property type="evidence" value="ECO:0007669"/>
    <property type="project" value="UniProtKB-EC"/>
</dbReference>
<dbReference type="GO" id="GO:0005524">
    <property type="term" value="F:ATP binding"/>
    <property type="evidence" value="ECO:0007669"/>
    <property type="project" value="InterPro"/>
</dbReference>
<keyword evidence="3" id="KW-0963">Cytoplasm</keyword>
<protein>
    <submittedName>
        <fullName evidence="10">Serine/threonine-protein kinase MRCK beta</fullName>
    </submittedName>
</protein>
<keyword evidence="11" id="KW-1185">Reference proteome</keyword>